<dbReference type="InterPro" id="IPR036236">
    <property type="entry name" value="Znf_C2H2_sf"/>
</dbReference>
<evidence type="ECO:0000313" key="3">
    <source>
        <dbReference type="Proteomes" id="UP000507470"/>
    </source>
</evidence>
<dbReference type="Proteomes" id="UP000507470">
    <property type="component" value="Unassembled WGS sequence"/>
</dbReference>
<keyword evidence="3" id="KW-1185">Reference proteome</keyword>
<name>A0A6J8DA00_MYTCO</name>
<organism evidence="2 3">
    <name type="scientific">Mytilus coruscus</name>
    <name type="common">Sea mussel</name>
    <dbReference type="NCBI Taxonomy" id="42192"/>
    <lineage>
        <taxon>Eukaryota</taxon>
        <taxon>Metazoa</taxon>
        <taxon>Spiralia</taxon>
        <taxon>Lophotrochozoa</taxon>
        <taxon>Mollusca</taxon>
        <taxon>Bivalvia</taxon>
        <taxon>Autobranchia</taxon>
        <taxon>Pteriomorphia</taxon>
        <taxon>Mytilida</taxon>
        <taxon>Mytiloidea</taxon>
        <taxon>Mytilidae</taxon>
        <taxon>Mytilinae</taxon>
        <taxon>Mytilus</taxon>
    </lineage>
</organism>
<feature type="compositionally biased region" description="Polar residues" evidence="1">
    <location>
        <begin position="74"/>
        <end position="83"/>
    </location>
</feature>
<evidence type="ECO:0000256" key="1">
    <source>
        <dbReference type="SAM" id="MobiDB-lite"/>
    </source>
</evidence>
<dbReference type="AlphaFoldDB" id="A0A6J8DA00"/>
<evidence type="ECO:0000313" key="2">
    <source>
        <dbReference type="EMBL" id="CAC5403930.1"/>
    </source>
</evidence>
<accession>A0A6J8DA00</accession>
<sequence>MKRRREEGIFECSECNYETKKQNNFTRHLDSDRHKKSFGFFFSLDNNETDSDIESDFTSRSPVIITPRDVTHGTLQSTSQHNLGEQHDQEQSSSDEEYEYDKETYSTNTQKHGPVFIQVKLSPDIIKHIDSRQGKDIKQYIQIAPYHMKLAKLPVNKVKLLCRLAEVEDNKTHGPPLAYTEDAFEKMHGRIRGQIFKQNHHARNRDTTHSFIEMEVLNHVISDGYFLNKEGEWVQASSSVRNLSVKNEVKSFLGQRTDGTEIKKATLIKAERSENKG</sequence>
<feature type="region of interest" description="Disordered" evidence="1">
    <location>
        <begin position="74"/>
        <end position="107"/>
    </location>
</feature>
<dbReference type="EMBL" id="CACVKT020006888">
    <property type="protein sequence ID" value="CAC5403930.1"/>
    <property type="molecule type" value="Genomic_DNA"/>
</dbReference>
<dbReference type="SUPFAM" id="SSF57667">
    <property type="entry name" value="beta-beta-alpha zinc fingers"/>
    <property type="match status" value="1"/>
</dbReference>
<dbReference type="OrthoDB" id="6153946at2759"/>
<gene>
    <name evidence="2" type="ORF">MCOR_37774</name>
</gene>
<evidence type="ECO:0008006" key="4">
    <source>
        <dbReference type="Google" id="ProtNLM"/>
    </source>
</evidence>
<protein>
    <recommendedName>
        <fullName evidence="4">C2H2-type domain-containing protein</fullName>
    </recommendedName>
</protein>
<proteinExistence type="predicted"/>
<reference evidence="2 3" key="1">
    <citation type="submission" date="2020-06" db="EMBL/GenBank/DDBJ databases">
        <authorList>
            <person name="Li R."/>
            <person name="Bekaert M."/>
        </authorList>
    </citation>
    <scope>NUCLEOTIDE SEQUENCE [LARGE SCALE GENOMIC DNA]</scope>
    <source>
        <strain evidence="3">wild</strain>
    </source>
</reference>